<evidence type="ECO:0000256" key="2">
    <source>
        <dbReference type="ARBA" id="ARBA00022490"/>
    </source>
</evidence>
<feature type="compositionally biased region" description="Low complexity" evidence="6">
    <location>
        <begin position="19"/>
        <end position="39"/>
    </location>
</feature>
<dbReference type="InterPro" id="IPR019748">
    <property type="entry name" value="FERM_central"/>
</dbReference>
<dbReference type="FunFam" id="1.20.80.10:FF:000001">
    <property type="entry name" value="Erythrocyte membrane protein band 4.1"/>
    <property type="match status" value="1"/>
</dbReference>
<evidence type="ECO:0000313" key="9">
    <source>
        <dbReference type="Proteomes" id="UP000694552"/>
    </source>
</evidence>
<dbReference type="AlphaFoldDB" id="A0A8C8BSM7"/>
<evidence type="ECO:0000256" key="5">
    <source>
        <dbReference type="ARBA" id="ARBA00023212"/>
    </source>
</evidence>
<feature type="region of interest" description="Disordered" evidence="6">
    <location>
        <begin position="453"/>
        <end position="558"/>
    </location>
</feature>
<evidence type="ECO:0000256" key="4">
    <source>
        <dbReference type="ARBA" id="ARBA00023203"/>
    </source>
</evidence>
<sequence length="1087" mass="120519">MTTESGSDSESKDKEQDQQESPAQQGAAERQPQDQQQQLSEEHQNALEQFSAVAAHSTPVKKEQATDKEQEFAAASAKQLEYQQLEDDKLSQKSSSSKLSKSPLKIVKKPKNMQCKVTLLDGSEYACEVEKRSRGQVLFDKVCEHLNLLEKDYFGLTYRDTENQKNWLDPAKEIKKQIRSKPLSGAWAVLFWGQYYLCLQLRDDIVSGRLPCSFVTLALLGSYTVQSELGDYDPDEYGSDYISEFRFAPNHTKELEDKVIELHKSHRGMTPAEAEMHFLENAKKLSMYGVDLHHAKDSEGVEIMLGVCASGLLIYRDRLRINRFAWPKVLKISYKRNNFYIKIRPGEFEQFESTIGFKLPNHRAAKRLWKVCVEHHTFFRLLLPEAPPKKFLTLGSKFRYSGRTQAQTRRASALIDRPAPYFERSSSKRYTMSRSLDGEVGTGQYATTKGISQTNLITTVTPEKKAEEEKDDEEGKKKRAEEVTPVSAVRHDTKPSLLGTESHHPSPSSQPGRHVSSAKLRRRCKESARTKSLGCEAPKESAPKHSESEPDSDRKGRVCSAEQDVPFGYKQKAGKGGTLFSFSLQLPESFPSLLDDDGYLSLPNLSETNLLPASVQHYLPIRSPSLVPCFLFIFFFLLSASFSVPYALTLSFPLAMCLCYLEPKAASLSASLANDLSDSSEEEVCTSASNTLFFVFSASSDQEEDGELKAQDLDKTQEDLMKHQTNISELKRTFLETSTETAVSNEWEKRLSTSPVRLAARQEEAPMIEPLVPEETKQSTSEKTLDGSDIFSLIESARKPTEFIGGVTTSSHSWAQRIDTTTSLEITSGEMKQAVQPHQDTAKKVVQETVVMEERHGMDVHASRDPTKVAGLALDAQAEAASAVAAGVKGKEGSAGTEGAKEEKREEAGKALTKQEGVAAAASCEQAKEHSTTVHVSESLERKPHFESPVVKTETISFSSVSAGGENLEISTKEVPVVHTETKTITYESSQVDCSADSEPGVLMSAQTITSETTSTTTTTHITKTVKGGISETRIEKRIVITGDADIDHDQALAQAIKEAKEQHPDMSVTKVVVHKETEITPEDGED</sequence>
<dbReference type="GO" id="GO:0003779">
    <property type="term" value="F:actin binding"/>
    <property type="evidence" value="ECO:0007669"/>
    <property type="project" value="UniProtKB-KW"/>
</dbReference>
<dbReference type="SUPFAM" id="SSF54236">
    <property type="entry name" value="Ubiquitin-like"/>
    <property type="match status" value="1"/>
</dbReference>
<feature type="domain" description="FERM" evidence="7">
    <location>
        <begin position="113"/>
        <end position="383"/>
    </location>
</feature>
<dbReference type="Gene3D" id="3.10.20.90">
    <property type="entry name" value="Phosphatidylinositol 3-kinase Catalytic Subunit, Chain A, domain 1"/>
    <property type="match status" value="1"/>
</dbReference>
<keyword evidence="9" id="KW-1185">Reference proteome</keyword>
<dbReference type="InterPro" id="IPR018980">
    <property type="entry name" value="FERM_PH-like_C"/>
</dbReference>
<dbReference type="GO" id="GO:0005886">
    <property type="term" value="C:plasma membrane"/>
    <property type="evidence" value="ECO:0007669"/>
    <property type="project" value="TreeGrafter"/>
</dbReference>
<feature type="region of interest" description="Disordered" evidence="6">
    <location>
        <begin position="888"/>
        <end position="910"/>
    </location>
</feature>
<dbReference type="FunFam" id="2.30.29.30:FF:000001">
    <property type="entry name" value="Erythrocyte membrane protein band 4.1"/>
    <property type="match status" value="1"/>
</dbReference>
<dbReference type="Ensembl" id="ENSOSUT00000023034.1">
    <property type="protein sequence ID" value="ENSOSUP00000022347.1"/>
    <property type="gene ID" value="ENSOSUG00000013911.1"/>
</dbReference>
<reference evidence="8" key="2">
    <citation type="submission" date="2025-09" db="UniProtKB">
        <authorList>
            <consortium name="Ensembl"/>
        </authorList>
    </citation>
    <scope>IDENTIFICATION</scope>
</reference>
<accession>A0A8C8BSM7</accession>
<dbReference type="Pfam" id="PF08736">
    <property type="entry name" value="FA"/>
    <property type="match status" value="1"/>
</dbReference>
<dbReference type="InterPro" id="IPR014352">
    <property type="entry name" value="FERM/acyl-CoA-bd_prot_sf"/>
</dbReference>
<dbReference type="PROSITE" id="PS50057">
    <property type="entry name" value="FERM_3"/>
    <property type="match status" value="1"/>
</dbReference>
<keyword evidence="2" id="KW-0963">Cytoplasm</keyword>
<dbReference type="FunFam" id="3.10.20.90:FF:000002">
    <property type="entry name" value="Erythrocyte protein band 4.1-like 3"/>
    <property type="match status" value="1"/>
</dbReference>
<reference evidence="8" key="1">
    <citation type="submission" date="2025-08" db="UniProtKB">
        <authorList>
            <consortium name="Ensembl"/>
        </authorList>
    </citation>
    <scope>IDENTIFICATION</scope>
</reference>
<dbReference type="PANTHER" id="PTHR23280:SF20">
    <property type="entry name" value="BAND 4.1-LIKE PROTEIN 3"/>
    <property type="match status" value="1"/>
</dbReference>
<keyword evidence="3" id="KW-0597">Phosphoprotein</keyword>
<dbReference type="Pfam" id="PF09380">
    <property type="entry name" value="FERM_C"/>
    <property type="match status" value="1"/>
</dbReference>
<dbReference type="InterPro" id="IPR000299">
    <property type="entry name" value="FERM_domain"/>
</dbReference>
<dbReference type="InterPro" id="IPR019749">
    <property type="entry name" value="Band_41_domain"/>
</dbReference>
<dbReference type="PROSITE" id="PS00661">
    <property type="entry name" value="FERM_2"/>
    <property type="match status" value="1"/>
</dbReference>
<keyword evidence="4" id="KW-0009">Actin-binding</keyword>
<dbReference type="SUPFAM" id="SSF47031">
    <property type="entry name" value="Second domain of FERM"/>
    <property type="match status" value="1"/>
</dbReference>
<dbReference type="CDD" id="cd14473">
    <property type="entry name" value="FERM_B-lobe"/>
    <property type="match status" value="1"/>
</dbReference>
<organism evidence="8 9">
    <name type="scientific">Otus sunia</name>
    <name type="common">Oriental scops-owl</name>
    <dbReference type="NCBI Taxonomy" id="257818"/>
    <lineage>
        <taxon>Eukaryota</taxon>
        <taxon>Metazoa</taxon>
        <taxon>Chordata</taxon>
        <taxon>Craniata</taxon>
        <taxon>Vertebrata</taxon>
        <taxon>Euteleostomi</taxon>
        <taxon>Archelosauria</taxon>
        <taxon>Archosauria</taxon>
        <taxon>Dinosauria</taxon>
        <taxon>Saurischia</taxon>
        <taxon>Theropoda</taxon>
        <taxon>Coelurosauria</taxon>
        <taxon>Aves</taxon>
        <taxon>Neognathae</taxon>
        <taxon>Neoaves</taxon>
        <taxon>Telluraves</taxon>
        <taxon>Strigiformes</taxon>
        <taxon>Strigidae</taxon>
        <taxon>Otus</taxon>
    </lineage>
</organism>
<evidence type="ECO:0000256" key="1">
    <source>
        <dbReference type="ARBA" id="ARBA00004245"/>
    </source>
</evidence>
<evidence type="ECO:0000313" key="8">
    <source>
        <dbReference type="Ensembl" id="ENSOSUP00000022347.1"/>
    </source>
</evidence>
<feature type="compositionally biased region" description="Basic and acidic residues" evidence="6">
    <location>
        <begin position="462"/>
        <end position="482"/>
    </location>
</feature>
<feature type="compositionally biased region" description="Basic and acidic residues" evidence="6">
    <location>
        <begin position="60"/>
        <end position="71"/>
    </location>
</feature>
<dbReference type="PRINTS" id="PR00935">
    <property type="entry name" value="BAND41"/>
</dbReference>
<dbReference type="Pfam" id="PF09379">
    <property type="entry name" value="FERM_N"/>
    <property type="match status" value="1"/>
</dbReference>
<dbReference type="PANTHER" id="PTHR23280">
    <property type="entry name" value="4.1 G PROTEIN"/>
    <property type="match status" value="1"/>
</dbReference>
<feature type="compositionally biased region" description="Low complexity" evidence="6">
    <location>
        <begin position="888"/>
        <end position="898"/>
    </location>
</feature>
<dbReference type="InterPro" id="IPR011993">
    <property type="entry name" value="PH-like_dom_sf"/>
</dbReference>
<dbReference type="GO" id="GO:0031032">
    <property type="term" value="P:actomyosin structure organization"/>
    <property type="evidence" value="ECO:0007669"/>
    <property type="project" value="TreeGrafter"/>
</dbReference>
<dbReference type="PIRSF" id="PIRSF002304">
    <property type="entry name" value="Membrane_skeletal_4_1"/>
    <property type="match status" value="1"/>
</dbReference>
<evidence type="ECO:0000256" key="6">
    <source>
        <dbReference type="SAM" id="MobiDB-lite"/>
    </source>
</evidence>
<feature type="compositionally biased region" description="Basic and acidic residues" evidence="6">
    <location>
        <begin position="899"/>
        <end position="909"/>
    </location>
</feature>
<dbReference type="InterPro" id="IPR018979">
    <property type="entry name" value="FERM_N"/>
</dbReference>
<dbReference type="GO" id="GO:0030866">
    <property type="term" value="P:cortical actin cytoskeleton organization"/>
    <property type="evidence" value="ECO:0007669"/>
    <property type="project" value="InterPro"/>
</dbReference>
<dbReference type="InterPro" id="IPR014847">
    <property type="entry name" value="FA"/>
</dbReference>
<dbReference type="SMART" id="SM00295">
    <property type="entry name" value="B41"/>
    <property type="match status" value="1"/>
</dbReference>
<evidence type="ECO:0000259" key="7">
    <source>
        <dbReference type="PROSITE" id="PS50057"/>
    </source>
</evidence>
<feature type="compositionally biased region" description="Basic and acidic residues" evidence="6">
    <location>
        <begin position="537"/>
        <end position="556"/>
    </location>
</feature>
<dbReference type="SMART" id="SM01196">
    <property type="entry name" value="FERM_C"/>
    <property type="match status" value="1"/>
</dbReference>
<dbReference type="Pfam" id="PF04382">
    <property type="entry name" value="SAB"/>
    <property type="match status" value="1"/>
</dbReference>
<comment type="subcellular location">
    <subcellularLocation>
        <location evidence="1">Cytoplasm</location>
        <location evidence="1">Cytoskeleton</location>
    </subcellularLocation>
</comment>
<dbReference type="Gene3D" id="2.30.29.30">
    <property type="entry name" value="Pleckstrin-homology domain (PH domain)/Phosphotyrosine-binding domain (PTB)"/>
    <property type="match status" value="1"/>
</dbReference>
<dbReference type="InterPro" id="IPR008379">
    <property type="entry name" value="Band_4.1_C"/>
</dbReference>
<dbReference type="SUPFAM" id="SSF50729">
    <property type="entry name" value="PH domain-like"/>
    <property type="match status" value="1"/>
</dbReference>
<name>A0A8C8BSM7_9STRI</name>
<keyword evidence="5" id="KW-0206">Cytoskeleton</keyword>
<evidence type="ECO:0000256" key="3">
    <source>
        <dbReference type="ARBA" id="ARBA00022553"/>
    </source>
</evidence>
<dbReference type="GO" id="GO:0005198">
    <property type="term" value="F:structural molecule activity"/>
    <property type="evidence" value="ECO:0007669"/>
    <property type="project" value="InterPro"/>
</dbReference>
<feature type="region of interest" description="Disordered" evidence="6">
    <location>
        <begin position="1"/>
        <end position="74"/>
    </location>
</feature>
<dbReference type="Gene3D" id="1.20.80.10">
    <property type="match status" value="1"/>
</dbReference>
<protein>
    <submittedName>
        <fullName evidence="8">Erythrocyte membrane protein band 4.1 like 3</fullName>
    </submittedName>
</protein>
<dbReference type="Pfam" id="PF05902">
    <property type="entry name" value="4_1_CTD"/>
    <property type="match status" value="1"/>
</dbReference>
<dbReference type="Proteomes" id="UP000694552">
    <property type="component" value="Unplaced"/>
</dbReference>
<dbReference type="InterPro" id="IPR029071">
    <property type="entry name" value="Ubiquitin-like_domsf"/>
</dbReference>
<dbReference type="SMART" id="SM01195">
    <property type="entry name" value="FA"/>
    <property type="match status" value="1"/>
</dbReference>
<dbReference type="CDD" id="cd13184">
    <property type="entry name" value="FERM_C_4_1_family"/>
    <property type="match status" value="1"/>
</dbReference>
<dbReference type="InterPro" id="IPR035963">
    <property type="entry name" value="FERM_2"/>
</dbReference>
<dbReference type="InterPro" id="IPR019747">
    <property type="entry name" value="FERM_CS"/>
</dbReference>
<dbReference type="Pfam" id="PF00373">
    <property type="entry name" value="FERM_M"/>
    <property type="match status" value="1"/>
</dbReference>
<proteinExistence type="predicted"/>
<dbReference type="GO" id="GO:0005856">
    <property type="term" value="C:cytoskeleton"/>
    <property type="evidence" value="ECO:0007669"/>
    <property type="project" value="UniProtKB-SubCell"/>
</dbReference>
<dbReference type="InterPro" id="IPR007477">
    <property type="entry name" value="SAB_dom"/>
</dbReference>